<reference evidence="3" key="1">
    <citation type="submission" date="2020-11" db="EMBL/GenBank/DDBJ databases">
        <title>Chlorella ohadii genome sequencing and assembly.</title>
        <authorList>
            <person name="Murik O."/>
            <person name="Treves H."/>
            <person name="Kedem I."/>
            <person name="Shotland Y."/>
            <person name="Kaplan A."/>
        </authorList>
    </citation>
    <scope>NUCLEOTIDE SEQUENCE</scope>
    <source>
        <strain evidence="3">1</strain>
    </source>
</reference>
<evidence type="ECO:0000313" key="3">
    <source>
        <dbReference type="EMBL" id="KAI7840921.1"/>
    </source>
</evidence>
<evidence type="ECO:0000313" key="4">
    <source>
        <dbReference type="Proteomes" id="UP001205105"/>
    </source>
</evidence>
<dbReference type="Proteomes" id="UP001205105">
    <property type="component" value="Unassembled WGS sequence"/>
</dbReference>
<keyword evidence="1" id="KW-0175">Coiled coil</keyword>
<feature type="region of interest" description="Disordered" evidence="2">
    <location>
        <begin position="286"/>
        <end position="432"/>
    </location>
</feature>
<evidence type="ECO:0000256" key="2">
    <source>
        <dbReference type="SAM" id="MobiDB-lite"/>
    </source>
</evidence>
<proteinExistence type="predicted"/>
<dbReference type="AlphaFoldDB" id="A0AAD5H206"/>
<name>A0AAD5H206_9CHLO</name>
<feature type="coiled-coil region" evidence="1">
    <location>
        <begin position="244"/>
        <end position="276"/>
    </location>
</feature>
<accession>A0AAD5H206</accession>
<protein>
    <submittedName>
        <fullName evidence="3">Uncharacterized protein</fullName>
    </submittedName>
</protein>
<keyword evidence="4" id="KW-1185">Reference proteome</keyword>
<feature type="compositionally biased region" description="Gly residues" evidence="2">
    <location>
        <begin position="201"/>
        <end position="224"/>
    </location>
</feature>
<feature type="compositionally biased region" description="Acidic residues" evidence="2">
    <location>
        <begin position="365"/>
        <end position="403"/>
    </location>
</feature>
<organism evidence="3 4">
    <name type="scientific">Chlorella ohadii</name>
    <dbReference type="NCBI Taxonomy" id="2649997"/>
    <lineage>
        <taxon>Eukaryota</taxon>
        <taxon>Viridiplantae</taxon>
        <taxon>Chlorophyta</taxon>
        <taxon>core chlorophytes</taxon>
        <taxon>Trebouxiophyceae</taxon>
        <taxon>Chlorellales</taxon>
        <taxon>Chlorellaceae</taxon>
        <taxon>Chlorella clade</taxon>
        <taxon>Chlorella</taxon>
    </lineage>
</organism>
<comment type="caution">
    <text evidence="3">The sequence shown here is derived from an EMBL/GenBank/DDBJ whole genome shotgun (WGS) entry which is preliminary data.</text>
</comment>
<feature type="compositionally biased region" description="Acidic residues" evidence="2">
    <location>
        <begin position="413"/>
        <end position="422"/>
    </location>
</feature>
<feature type="compositionally biased region" description="Low complexity" evidence="2">
    <location>
        <begin position="353"/>
        <end position="364"/>
    </location>
</feature>
<feature type="region of interest" description="Disordered" evidence="2">
    <location>
        <begin position="198"/>
        <end position="224"/>
    </location>
</feature>
<gene>
    <name evidence="3" type="ORF">COHA_005353</name>
</gene>
<dbReference type="EMBL" id="JADXDR010000069">
    <property type="protein sequence ID" value="KAI7840921.1"/>
    <property type="molecule type" value="Genomic_DNA"/>
</dbReference>
<evidence type="ECO:0000256" key="1">
    <source>
        <dbReference type="SAM" id="Coils"/>
    </source>
</evidence>
<sequence length="663" mass="67658">MMRALCYAEVWGWGVLLVTDHHGLRQLPAKQPPQVRSAEGRRRVIAEIVRTLAHSPDEQQKEAKGSAAATAAAAAAAAAVDSPFMSRPGCPPPYKVKAFVELAASLLSTTGRPGRAGSQAAQQTAVSAEIVRAMKDAGMVKALTGALQLIDLDHPQAIQSVHAILRPLEILTRAWPKRQTPAAAAAPGAAAGEGAAAAGAAGAGGEGGAGGQAAGGEGAAAGGAGGVPAVTPASVAPEAGRQALRAAEAALENADRDRARAERRSIEEAIEGLMAEEEALLGSDAEMLGGSSDSFNSEEHDGSGMSGSEGEEDEEDESMGHSDDDMGSSGEEDEEGEGPLVVEIDSEDGDGSGSDSELDTSGSDIESDMEDDEDEEDAELAAAEEAELEQDEDEDDGALDLEDGGVPPQLLQDEGEDEDGLELGDGGQTDLEDDYYEEAEEFGMEDDDDEAYLDEVIGDDELDLEAEALREPVDFGGGVPRGETARARQLEAMLDEFGLLRSRNRSYLGGRMRGRHTTASALPAGTGPATQHPLLARPAAAGSSSAAAASSATAVSGSRLEAIYRAALAQGMDPAEATLMQQTLAQALDPLAMPGGGGGTFTRLFESGLAYPGGSMGRMPGGGGGSMAASWGDGDAANTGVYGSLAQVGARFEEIGFAGASCC</sequence>